<evidence type="ECO:0000313" key="5">
    <source>
        <dbReference type="EMBL" id="KAK9774583.1"/>
    </source>
</evidence>
<reference evidence="5 6" key="1">
    <citation type="submission" date="2024-02" db="EMBL/GenBank/DDBJ databases">
        <title>First draft genome assembly of two strains of Seiridium cardinale.</title>
        <authorList>
            <person name="Emiliani G."/>
            <person name="Scali E."/>
        </authorList>
    </citation>
    <scope>NUCLEOTIDE SEQUENCE [LARGE SCALE GENOMIC DNA]</scope>
    <source>
        <strain evidence="5 6">BM-138-000479</strain>
    </source>
</reference>
<comment type="cofactor">
    <cofactor evidence="1">
        <name>FMN</name>
        <dbReference type="ChEBI" id="CHEBI:58210"/>
    </cofactor>
</comment>
<comment type="similarity">
    <text evidence="3">Belongs to the flavoredoxin family.</text>
</comment>
<dbReference type="Gene3D" id="2.30.110.10">
    <property type="entry name" value="Electron Transport, Fmn-binding Protein, Chain A"/>
    <property type="match status" value="1"/>
</dbReference>
<sequence>MQTPKHIVVSPSILYWGTPVVLITSQNEDGTSNIAPMSSAWWLGHSCMLGLAAESKTTQNIMRTGECVLNLPDESMVGIVNKLADTTGSNPVSESKLSRNYNYVKDKWERADLSPRESDLVSPQCISECPVQMECQMVQSNSLRPDLPDRSGFLLAIEVRVLRIHMLENLRMPGYPNRVDPDQWRPLIMAFQEFYGLSSSKVAESVLGRISEEKYRGLTKSDVKMLPGDDDDSLAMEEYCNEIKA</sequence>
<dbReference type="SUPFAM" id="SSF50475">
    <property type="entry name" value="FMN-binding split barrel"/>
    <property type="match status" value="1"/>
</dbReference>
<evidence type="ECO:0000256" key="1">
    <source>
        <dbReference type="ARBA" id="ARBA00001917"/>
    </source>
</evidence>
<dbReference type="InterPro" id="IPR052174">
    <property type="entry name" value="Flavoredoxin"/>
</dbReference>
<evidence type="ECO:0000313" key="6">
    <source>
        <dbReference type="Proteomes" id="UP001465668"/>
    </source>
</evidence>
<proteinExistence type="inferred from homology"/>
<protein>
    <submittedName>
        <fullName evidence="5">Flavin reductase domain protein fmn-binding protein</fullName>
    </submittedName>
</protein>
<evidence type="ECO:0000256" key="2">
    <source>
        <dbReference type="ARBA" id="ARBA00022630"/>
    </source>
</evidence>
<keyword evidence="6" id="KW-1185">Reference proteome</keyword>
<dbReference type="PANTHER" id="PTHR43567:SF1">
    <property type="entry name" value="FLAVOREDOXIN"/>
    <property type="match status" value="1"/>
</dbReference>
<evidence type="ECO:0000259" key="4">
    <source>
        <dbReference type="Pfam" id="PF01613"/>
    </source>
</evidence>
<feature type="domain" description="Flavin reductase like" evidence="4">
    <location>
        <begin position="18"/>
        <end position="156"/>
    </location>
</feature>
<keyword evidence="2" id="KW-0285">Flavoprotein</keyword>
<dbReference type="EMBL" id="JARVKM010000040">
    <property type="protein sequence ID" value="KAK9774583.1"/>
    <property type="molecule type" value="Genomic_DNA"/>
</dbReference>
<organism evidence="5 6">
    <name type="scientific">Seiridium cardinale</name>
    <dbReference type="NCBI Taxonomy" id="138064"/>
    <lineage>
        <taxon>Eukaryota</taxon>
        <taxon>Fungi</taxon>
        <taxon>Dikarya</taxon>
        <taxon>Ascomycota</taxon>
        <taxon>Pezizomycotina</taxon>
        <taxon>Sordariomycetes</taxon>
        <taxon>Xylariomycetidae</taxon>
        <taxon>Amphisphaeriales</taxon>
        <taxon>Sporocadaceae</taxon>
        <taxon>Seiridium</taxon>
    </lineage>
</organism>
<gene>
    <name evidence="5" type="ORF">SCAR479_08668</name>
</gene>
<dbReference type="InterPro" id="IPR012349">
    <property type="entry name" value="Split_barrel_FMN-bd"/>
</dbReference>
<evidence type="ECO:0000256" key="3">
    <source>
        <dbReference type="ARBA" id="ARBA00038054"/>
    </source>
</evidence>
<dbReference type="PANTHER" id="PTHR43567">
    <property type="entry name" value="FLAVOREDOXIN-RELATED-RELATED"/>
    <property type="match status" value="1"/>
</dbReference>
<comment type="caution">
    <text evidence="5">The sequence shown here is derived from an EMBL/GenBank/DDBJ whole genome shotgun (WGS) entry which is preliminary data.</text>
</comment>
<dbReference type="Proteomes" id="UP001465668">
    <property type="component" value="Unassembled WGS sequence"/>
</dbReference>
<dbReference type="InterPro" id="IPR002563">
    <property type="entry name" value="Flavin_Rdtase-like_dom"/>
</dbReference>
<accession>A0ABR2XLB4</accession>
<dbReference type="Pfam" id="PF01613">
    <property type="entry name" value="Flavin_Reduct"/>
    <property type="match status" value="1"/>
</dbReference>
<name>A0ABR2XLB4_9PEZI</name>